<organism evidence="2 3">
    <name type="scientific">Enterovibrio norvegicus DSM 15893</name>
    <dbReference type="NCBI Taxonomy" id="1121869"/>
    <lineage>
        <taxon>Bacteria</taxon>
        <taxon>Pseudomonadati</taxon>
        <taxon>Pseudomonadota</taxon>
        <taxon>Gammaproteobacteria</taxon>
        <taxon>Vibrionales</taxon>
        <taxon>Vibrionaceae</taxon>
        <taxon>Enterovibrio</taxon>
    </lineage>
</organism>
<gene>
    <name evidence="2" type="ORF">SAMN03084138_03605</name>
</gene>
<dbReference type="AlphaFoldDB" id="A0A1I5UGY4"/>
<dbReference type="InterPro" id="IPR037401">
    <property type="entry name" value="SnoaL-like"/>
</dbReference>
<dbReference type="Pfam" id="PF12680">
    <property type="entry name" value="SnoaL_2"/>
    <property type="match status" value="1"/>
</dbReference>
<dbReference type="GeneID" id="35874118"/>
<reference evidence="2 3" key="1">
    <citation type="submission" date="2016-10" db="EMBL/GenBank/DDBJ databases">
        <authorList>
            <person name="de Groot N.N."/>
        </authorList>
    </citation>
    <scope>NUCLEOTIDE SEQUENCE [LARGE SCALE GENOMIC DNA]</scope>
    <source>
        <strain evidence="2 3">DSM 15893</strain>
    </source>
</reference>
<dbReference type="Gene3D" id="3.10.450.50">
    <property type="match status" value="1"/>
</dbReference>
<dbReference type="EMBL" id="FOWR01000031">
    <property type="protein sequence ID" value="SFP94490.1"/>
    <property type="molecule type" value="Genomic_DNA"/>
</dbReference>
<dbReference type="SUPFAM" id="SSF54427">
    <property type="entry name" value="NTF2-like"/>
    <property type="match status" value="1"/>
</dbReference>
<protein>
    <recommendedName>
        <fullName evidence="1">SnoaL-like domain-containing protein</fullName>
    </recommendedName>
</protein>
<dbReference type="InterPro" id="IPR032710">
    <property type="entry name" value="NTF2-like_dom_sf"/>
</dbReference>
<evidence type="ECO:0000313" key="2">
    <source>
        <dbReference type="EMBL" id="SFP94490.1"/>
    </source>
</evidence>
<feature type="domain" description="SnoaL-like" evidence="1">
    <location>
        <begin position="9"/>
        <end position="114"/>
    </location>
</feature>
<accession>A0A1I5UGY4</accession>
<evidence type="ECO:0000259" key="1">
    <source>
        <dbReference type="Pfam" id="PF12680"/>
    </source>
</evidence>
<evidence type="ECO:0000313" key="3">
    <source>
        <dbReference type="Proteomes" id="UP000182692"/>
    </source>
</evidence>
<sequence>MEAQNIKTIETYFSALATGDMATFSSLFADDVVWVQPGNNAFSGIKKGFNEVGAMVGGMMEASGGSFVVKPTSNPMANGDFVSIAVTFSGKTQTSSIDMTGVDLFQLKDNKIVGVWLFSDDQAAEDQFWGK</sequence>
<dbReference type="STRING" id="1121869.SAMN03084138_03605"/>
<dbReference type="RefSeq" id="WP_074928030.1">
    <property type="nucleotide sequence ID" value="NZ_FOWR01000031.1"/>
</dbReference>
<dbReference type="Proteomes" id="UP000182692">
    <property type="component" value="Unassembled WGS sequence"/>
</dbReference>
<proteinExistence type="predicted"/>
<name>A0A1I5UGY4_9GAMM</name>
<dbReference type="OrthoDB" id="8375282at2"/>